<protein>
    <submittedName>
        <fullName evidence="1">Uncharacterized protein</fullName>
    </submittedName>
</protein>
<accession>A0A2T6C9P3</accession>
<dbReference type="EMBL" id="QBKR01000001">
    <property type="protein sequence ID" value="PTX65020.1"/>
    <property type="molecule type" value="Genomic_DNA"/>
</dbReference>
<organism evidence="1 2">
    <name type="scientific">Melghirimyces profundicolus</name>
    <dbReference type="NCBI Taxonomy" id="1242148"/>
    <lineage>
        <taxon>Bacteria</taxon>
        <taxon>Bacillati</taxon>
        <taxon>Bacillota</taxon>
        <taxon>Bacilli</taxon>
        <taxon>Bacillales</taxon>
        <taxon>Thermoactinomycetaceae</taxon>
        <taxon>Melghirimyces</taxon>
    </lineage>
</organism>
<proteinExistence type="predicted"/>
<sequence length="44" mass="5088">MNAVMADRRGRDLLQKSDCRICFAPHSLCGQGKRRYCIEWLTMG</sequence>
<evidence type="ECO:0000313" key="2">
    <source>
        <dbReference type="Proteomes" id="UP000244240"/>
    </source>
</evidence>
<gene>
    <name evidence="1" type="ORF">C8P63_101244</name>
</gene>
<keyword evidence="2" id="KW-1185">Reference proteome</keyword>
<name>A0A2T6C9P3_9BACL</name>
<comment type="caution">
    <text evidence="1">The sequence shown here is derived from an EMBL/GenBank/DDBJ whole genome shotgun (WGS) entry which is preliminary data.</text>
</comment>
<evidence type="ECO:0000313" key="1">
    <source>
        <dbReference type="EMBL" id="PTX65020.1"/>
    </source>
</evidence>
<dbReference type="AlphaFoldDB" id="A0A2T6C9P3"/>
<reference evidence="1 2" key="1">
    <citation type="submission" date="2018-04" db="EMBL/GenBank/DDBJ databases">
        <title>Genomic Encyclopedia of Archaeal and Bacterial Type Strains, Phase II (KMG-II): from individual species to whole genera.</title>
        <authorList>
            <person name="Goeker M."/>
        </authorList>
    </citation>
    <scope>NUCLEOTIDE SEQUENCE [LARGE SCALE GENOMIC DNA]</scope>
    <source>
        <strain evidence="1 2">DSM 45787</strain>
    </source>
</reference>
<dbReference type="Proteomes" id="UP000244240">
    <property type="component" value="Unassembled WGS sequence"/>
</dbReference>